<dbReference type="SMART" id="SM00448">
    <property type="entry name" value="REC"/>
    <property type="match status" value="1"/>
</dbReference>
<dbReference type="EMBL" id="MCFL01000058">
    <property type="protein sequence ID" value="ORZ31570.1"/>
    <property type="molecule type" value="Genomic_DNA"/>
</dbReference>
<evidence type="ECO:0000313" key="6">
    <source>
        <dbReference type="EMBL" id="ORZ31570.1"/>
    </source>
</evidence>
<comment type="caution">
    <text evidence="6">The sequence shown here is derived from an EMBL/GenBank/DDBJ whole genome shotgun (WGS) entry which is preliminary data.</text>
</comment>
<name>A0A1Y2HAE5_9FUNG</name>
<evidence type="ECO:0000256" key="4">
    <source>
        <dbReference type="SAM" id="MobiDB-lite"/>
    </source>
</evidence>
<feature type="compositionally biased region" description="Polar residues" evidence="4">
    <location>
        <begin position="373"/>
        <end position="392"/>
    </location>
</feature>
<dbReference type="InterPro" id="IPR003661">
    <property type="entry name" value="HisK_dim/P_dom"/>
</dbReference>
<proteinExistence type="predicted"/>
<dbReference type="Gene3D" id="1.10.287.130">
    <property type="match status" value="1"/>
</dbReference>
<feature type="region of interest" description="Disordered" evidence="4">
    <location>
        <begin position="299"/>
        <end position="328"/>
    </location>
</feature>
<evidence type="ECO:0000256" key="1">
    <source>
        <dbReference type="ARBA" id="ARBA00022553"/>
    </source>
</evidence>
<dbReference type="SMART" id="SM00388">
    <property type="entry name" value="HisKA"/>
    <property type="match status" value="1"/>
</dbReference>
<evidence type="ECO:0000256" key="2">
    <source>
        <dbReference type="ARBA" id="ARBA00023012"/>
    </source>
</evidence>
<feature type="modified residue" description="4-aspartylphosphate" evidence="3">
    <location>
        <position position="512"/>
    </location>
</feature>
<keyword evidence="2" id="KW-0902">Two-component regulatory system</keyword>
<keyword evidence="7" id="KW-1185">Reference proteome</keyword>
<dbReference type="Gene3D" id="3.40.50.2300">
    <property type="match status" value="1"/>
</dbReference>
<dbReference type="PROSITE" id="PS50110">
    <property type="entry name" value="RESPONSE_REGULATORY"/>
    <property type="match status" value="1"/>
</dbReference>
<dbReference type="SUPFAM" id="SSF47384">
    <property type="entry name" value="Homodimeric domain of signal transducing histidine kinase"/>
    <property type="match status" value="1"/>
</dbReference>
<reference evidence="6 7" key="1">
    <citation type="submission" date="2016-07" db="EMBL/GenBank/DDBJ databases">
        <title>Pervasive Adenine N6-methylation of Active Genes in Fungi.</title>
        <authorList>
            <consortium name="DOE Joint Genome Institute"/>
            <person name="Mondo S.J."/>
            <person name="Dannebaum R.O."/>
            <person name="Kuo R.C."/>
            <person name="Labutti K."/>
            <person name="Haridas S."/>
            <person name="Kuo A."/>
            <person name="Salamov A."/>
            <person name="Ahrendt S.R."/>
            <person name="Lipzen A."/>
            <person name="Sullivan W."/>
            <person name="Andreopoulos W.B."/>
            <person name="Clum A."/>
            <person name="Lindquist E."/>
            <person name="Daum C."/>
            <person name="Ramamoorthy G.K."/>
            <person name="Gryganskyi A."/>
            <person name="Culley D."/>
            <person name="Magnuson J.K."/>
            <person name="James T.Y."/>
            <person name="O'Malley M.A."/>
            <person name="Stajich J.E."/>
            <person name="Spatafora J.W."/>
            <person name="Visel A."/>
            <person name="Grigoriev I.V."/>
        </authorList>
    </citation>
    <scope>NUCLEOTIDE SEQUENCE [LARGE SCALE GENOMIC DNA]</scope>
    <source>
        <strain evidence="6 7">PL171</strain>
    </source>
</reference>
<feature type="compositionally biased region" description="Polar residues" evidence="4">
    <location>
        <begin position="308"/>
        <end position="318"/>
    </location>
</feature>
<feature type="region of interest" description="Disordered" evidence="4">
    <location>
        <begin position="589"/>
        <end position="608"/>
    </location>
</feature>
<gene>
    <name evidence="6" type="ORF">BCR44DRAFT_1516042</name>
</gene>
<evidence type="ECO:0000259" key="5">
    <source>
        <dbReference type="PROSITE" id="PS50110"/>
    </source>
</evidence>
<organism evidence="6 7">
    <name type="scientific">Catenaria anguillulae PL171</name>
    <dbReference type="NCBI Taxonomy" id="765915"/>
    <lineage>
        <taxon>Eukaryota</taxon>
        <taxon>Fungi</taxon>
        <taxon>Fungi incertae sedis</taxon>
        <taxon>Blastocladiomycota</taxon>
        <taxon>Blastocladiomycetes</taxon>
        <taxon>Blastocladiales</taxon>
        <taxon>Catenariaceae</taxon>
        <taxon>Catenaria</taxon>
    </lineage>
</organism>
<dbReference type="AlphaFoldDB" id="A0A1Y2HAE5"/>
<dbReference type="InterPro" id="IPR001789">
    <property type="entry name" value="Sig_transdc_resp-reg_receiver"/>
</dbReference>
<evidence type="ECO:0000256" key="3">
    <source>
        <dbReference type="PROSITE-ProRule" id="PRU00169"/>
    </source>
</evidence>
<dbReference type="PANTHER" id="PTHR45339:SF1">
    <property type="entry name" value="HYBRID SIGNAL TRANSDUCTION HISTIDINE KINASE J"/>
    <property type="match status" value="1"/>
</dbReference>
<dbReference type="PANTHER" id="PTHR45339">
    <property type="entry name" value="HYBRID SIGNAL TRANSDUCTION HISTIDINE KINASE J"/>
    <property type="match status" value="1"/>
</dbReference>
<protein>
    <recommendedName>
        <fullName evidence="5">Response regulatory domain-containing protein</fullName>
    </recommendedName>
</protein>
<dbReference type="STRING" id="765915.A0A1Y2HAE5"/>
<dbReference type="Pfam" id="PF00072">
    <property type="entry name" value="Response_reg"/>
    <property type="match status" value="1"/>
</dbReference>
<dbReference type="OrthoDB" id="21225at2759"/>
<feature type="domain" description="Response regulatory" evidence="5">
    <location>
        <begin position="457"/>
        <end position="578"/>
    </location>
</feature>
<keyword evidence="1 3" id="KW-0597">Phosphoprotein</keyword>
<dbReference type="InterPro" id="IPR036097">
    <property type="entry name" value="HisK_dim/P_sf"/>
</dbReference>
<dbReference type="GO" id="GO:0000155">
    <property type="term" value="F:phosphorelay sensor kinase activity"/>
    <property type="evidence" value="ECO:0007669"/>
    <property type="project" value="InterPro"/>
</dbReference>
<dbReference type="CDD" id="cd17546">
    <property type="entry name" value="REC_hyHK_CKI1_RcsC-like"/>
    <property type="match status" value="1"/>
</dbReference>
<dbReference type="InterPro" id="IPR011006">
    <property type="entry name" value="CheY-like_superfamily"/>
</dbReference>
<dbReference type="SUPFAM" id="SSF52172">
    <property type="entry name" value="CheY-like"/>
    <property type="match status" value="1"/>
</dbReference>
<feature type="region of interest" description="Disordered" evidence="4">
    <location>
        <begin position="342"/>
        <end position="361"/>
    </location>
</feature>
<accession>A0A1Y2HAE5</accession>
<feature type="region of interest" description="Disordered" evidence="4">
    <location>
        <begin position="373"/>
        <end position="395"/>
    </location>
</feature>
<evidence type="ECO:0000313" key="7">
    <source>
        <dbReference type="Proteomes" id="UP000193411"/>
    </source>
</evidence>
<dbReference type="Proteomes" id="UP000193411">
    <property type="component" value="Unassembled WGS sequence"/>
</dbReference>
<sequence length="608" mass="65628">MPAPDTAKHDEIPAVAGTCFPNHVKPGDTGFWNAKNPASNAEMILTTLSYETRTMLTNIVGSADTINSFQSSLPPELRESAQTIMQSSRQLLRTIQSVFLLVKLSEKSLGVQPKPVSLCEALVEACQRNERFARDRKIPISASSSALSDWVMTDITALATVFDHFLEFFTRNLAPTTPLDIDMSSSIISAKDSQAPVQCKHLIHIRFAGRGTKLPPVLAQRIAGLPIKHSFLDVLRKMQVLPSYDCLLFSVAHDVVQLMGGSVSPLENGIVINLPLVETTAPPPGQFVDSSEGLNDIRAQKQQEQQQATKVSPTTAQSPAKKAVPEIQTGGDHFVSAHSSIDRSAGDQQQQGGVIQAPELPTITSVSGSGITLAASSSTQSPQGKQTKSSVEGTAGVPQVDAATVSPSQSHTLRLPSINGTLANGSVVRVLPLSQDACPVPHQKPDGPPGKPKSERHLLVVEDNMINQRILRNMLHKLGYTQITFAADGADALFHYNSLKDEGKYFDVILMDISLPSLSGNDTCAWIRQKDRTQVIVMCTADTQMVGNMARWKACGYDDAIEKPVFVDVLSTILNRWLEKGDARRARHAANMPSGADVRGAATNARVN</sequence>